<keyword evidence="2" id="KW-1185">Reference proteome</keyword>
<evidence type="ECO:0000313" key="1">
    <source>
        <dbReference type="EMBL" id="EKD18306.1"/>
    </source>
</evidence>
<dbReference type="OrthoDB" id="3543495at2759"/>
<dbReference type="EMBL" id="JH921433">
    <property type="protein sequence ID" value="EKD18306.1"/>
    <property type="molecule type" value="Genomic_DNA"/>
</dbReference>
<name>K1WZ92_MARBU</name>
<dbReference type="KEGG" id="mbe:MBM_03299"/>
<gene>
    <name evidence="1" type="ORF">MBM_03299</name>
</gene>
<dbReference type="AlphaFoldDB" id="K1WZ92"/>
<proteinExistence type="predicted"/>
<evidence type="ECO:0000313" key="2">
    <source>
        <dbReference type="Proteomes" id="UP000006753"/>
    </source>
</evidence>
<organism evidence="1 2">
    <name type="scientific">Marssonina brunnea f. sp. multigermtubi (strain MB_m1)</name>
    <name type="common">Marssonina leaf spot fungus</name>
    <dbReference type="NCBI Taxonomy" id="1072389"/>
    <lineage>
        <taxon>Eukaryota</taxon>
        <taxon>Fungi</taxon>
        <taxon>Dikarya</taxon>
        <taxon>Ascomycota</taxon>
        <taxon>Pezizomycotina</taxon>
        <taxon>Leotiomycetes</taxon>
        <taxon>Helotiales</taxon>
        <taxon>Drepanopezizaceae</taxon>
        <taxon>Drepanopeziza</taxon>
    </lineage>
</organism>
<protein>
    <submittedName>
        <fullName evidence="1">Uncharacterized protein</fullName>
    </submittedName>
</protein>
<reference evidence="1 2" key="1">
    <citation type="journal article" date="2012" name="BMC Genomics">
        <title>Sequencing the genome of Marssonina brunnea reveals fungus-poplar co-evolution.</title>
        <authorList>
            <person name="Zhu S."/>
            <person name="Cao Y.-Z."/>
            <person name="Jiang C."/>
            <person name="Tan B.-Y."/>
            <person name="Wang Z."/>
            <person name="Feng S."/>
            <person name="Zhang L."/>
            <person name="Su X.-H."/>
            <person name="Brejova B."/>
            <person name="Vinar T."/>
            <person name="Xu M."/>
            <person name="Wang M.-X."/>
            <person name="Zhang S.-G."/>
            <person name="Huang M.-R."/>
            <person name="Wu R."/>
            <person name="Zhou Y."/>
        </authorList>
    </citation>
    <scope>NUCLEOTIDE SEQUENCE [LARGE SCALE GENOMIC DNA]</scope>
    <source>
        <strain evidence="1 2">MB_m1</strain>
    </source>
</reference>
<dbReference type="InParanoid" id="K1WZ92"/>
<sequence>MSPHYNHGKPDKRLLSRISKGFRAMFGDFDWTLLPEDSPMVILLHQGRLPEGFMTYDYLERIVETGLYKDERTFVLVNEEIKAEMDDPEDWEIEPTPPGMPLWTANKQRFRSESAPPPYLVATPRPVPSATANISRTQEAQRPAATYSVEVKEIEEIVEEGKEECASMPGTWFSLLLIKEWAVEIVVVFLYCTLERESREYRTSFCVTVAWALKTKCFQVKFNGKYISPYPDPSSYPGRNDLTSFSRAVTDTLE</sequence>
<dbReference type="Proteomes" id="UP000006753">
    <property type="component" value="Unassembled WGS sequence"/>
</dbReference>
<dbReference type="HOGENOM" id="CLU_1094493_0_0_1"/>
<accession>K1WZ92</accession>